<comment type="caution">
    <text evidence="2">The sequence shown here is derived from an EMBL/GenBank/DDBJ whole genome shotgun (WGS) entry which is preliminary data.</text>
</comment>
<dbReference type="EMBL" id="PDCK01000039">
    <property type="protein sequence ID" value="PRQ59635.1"/>
    <property type="molecule type" value="Genomic_DNA"/>
</dbReference>
<name>A0A2P6SLR9_ROSCH</name>
<evidence type="ECO:0000313" key="3">
    <source>
        <dbReference type="Proteomes" id="UP000238479"/>
    </source>
</evidence>
<keyword evidence="3" id="KW-1185">Reference proteome</keyword>
<evidence type="ECO:0000313" key="2">
    <source>
        <dbReference type="EMBL" id="PRQ59635.1"/>
    </source>
</evidence>
<sequence length="84" mass="9775">MGKHPRCCCGDDGDQSPINNGERSRRNRKRASSLCHCPAVSSIFRRIGRCMFVTCFPVIQCFGLDECRHHHHHHHHHKHFAEFT</sequence>
<protein>
    <submittedName>
        <fullName evidence="2">Uncharacterized protein</fullName>
    </submittedName>
</protein>
<accession>A0A2P6SLR9</accession>
<proteinExistence type="predicted"/>
<dbReference type="Proteomes" id="UP000238479">
    <property type="component" value="Chromosome 1"/>
</dbReference>
<organism evidence="2 3">
    <name type="scientific">Rosa chinensis</name>
    <name type="common">China rose</name>
    <dbReference type="NCBI Taxonomy" id="74649"/>
    <lineage>
        <taxon>Eukaryota</taxon>
        <taxon>Viridiplantae</taxon>
        <taxon>Streptophyta</taxon>
        <taxon>Embryophyta</taxon>
        <taxon>Tracheophyta</taxon>
        <taxon>Spermatophyta</taxon>
        <taxon>Magnoliopsida</taxon>
        <taxon>eudicotyledons</taxon>
        <taxon>Gunneridae</taxon>
        <taxon>Pentapetalae</taxon>
        <taxon>rosids</taxon>
        <taxon>fabids</taxon>
        <taxon>Rosales</taxon>
        <taxon>Rosaceae</taxon>
        <taxon>Rosoideae</taxon>
        <taxon>Rosoideae incertae sedis</taxon>
        <taxon>Rosa</taxon>
    </lineage>
</organism>
<evidence type="ECO:0000256" key="1">
    <source>
        <dbReference type="SAM" id="MobiDB-lite"/>
    </source>
</evidence>
<feature type="region of interest" description="Disordered" evidence="1">
    <location>
        <begin position="1"/>
        <end position="31"/>
    </location>
</feature>
<gene>
    <name evidence="2" type="ORF">RchiOBHm_Chr1g0372361</name>
</gene>
<reference evidence="2 3" key="1">
    <citation type="journal article" date="2018" name="Nat. Genet.">
        <title>The Rosa genome provides new insights in the design of modern roses.</title>
        <authorList>
            <person name="Bendahmane M."/>
        </authorList>
    </citation>
    <scope>NUCLEOTIDE SEQUENCE [LARGE SCALE GENOMIC DNA]</scope>
    <source>
        <strain evidence="3">cv. Old Blush</strain>
    </source>
</reference>
<dbReference type="Gramene" id="PRQ59635">
    <property type="protein sequence ID" value="PRQ59635"/>
    <property type="gene ID" value="RchiOBHm_Chr1g0372361"/>
</dbReference>
<dbReference type="AlphaFoldDB" id="A0A2P6SLR9"/>